<feature type="transmembrane region" description="Helical" evidence="1">
    <location>
        <begin position="80"/>
        <end position="103"/>
    </location>
</feature>
<gene>
    <name evidence="2" type="ORF">BN961_00425</name>
</gene>
<feature type="transmembrane region" description="Helical" evidence="1">
    <location>
        <begin position="320"/>
        <end position="338"/>
    </location>
</feature>
<feature type="transmembrane region" description="Helical" evidence="1">
    <location>
        <begin position="109"/>
        <end position="132"/>
    </location>
</feature>
<protein>
    <recommendedName>
        <fullName evidence="4">Transmembrane protein</fullName>
    </recommendedName>
</protein>
<keyword evidence="1" id="KW-1133">Transmembrane helix</keyword>
<feature type="transmembrane region" description="Helical" evidence="1">
    <location>
        <begin position="375"/>
        <end position="395"/>
    </location>
</feature>
<organism evidence="2 3">
    <name type="scientific">Afipia felis</name>
    <name type="common">Cat scratch disease bacillus</name>
    <dbReference type="NCBI Taxonomy" id="1035"/>
    <lineage>
        <taxon>Bacteria</taxon>
        <taxon>Pseudomonadati</taxon>
        <taxon>Pseudomonadota</taxon>
        <taxon>Alphaproteobacteria</taxon>
        <taxon>Hyphomicrobiales</taxon>
        <taxon>Nitrobacteraceae</taxon>
        <taxon>Afipia</taxon>
    </lineage>
</organism>
<dbReference type="Proteomes" id="UP000035762">
    <property type="component" value="Unassembled WGS sequence"/>
</dbReference>
<feature type="transmembrane region" description="Helical" evidence="1">
    <location>
        <begin position="255"/>
        <end position="273"/>
    </location>
</feature>
<dbReference type="OrthoDB" id="5245199at2"/>
<dbReference type="RefSeq" id="WP_048755641.1">
    <property type="nucleotide sequence ID" value="NZ_CCAZ020000001.1"/>
</dbReference>
<evidence type="ECO:0008006" key="4">
    <source>
        <dbReference type="Google" id="ProtNLM"/>
    </source>
</evidence>
<feature type="transmembrane region" description="Helical" evidence="1">
    <location>
        <begin position="50"/>
        <end position="73"/>
    </location>
</feature>
<dbReference type="EMBL" id="CCAZ020000001">
    <property type="protein sequence ID" value="CEG07044.1"/>
    <property type="molecule type" value="Genomic_DNA"/>
</dbReference>
<proteinExistence type="predicted"/>
<name>A0A090MMZ4_AFIFE</name>
<dbReference type="AlphaFoldDB" id="A0A090MMZ4"/>
<feature type="transmembrane region" description="Helical" evidence="1">
    <location>
        <begin position="144"/>
        <end position="169"/>
    </location>
</feature>
<reference evidence="2 3" key="1">
    <citation type="journal article" date="2014" name="Genome Announc.">
        <title>Genome Sequence of Afipia felis Strain 76713, Isolated in Hospital Water Using an Amoeba Co-Culture Procedure.</title>
        <authorList>
            <person name="Benamar S."/>
            <person name="La Scola B."/>
            <person name="Croce O."/>
        </authorList>
    </citation>
    <scope>NUCLEOTIDE SEQUENCE [LARGE SCALE GENOMIC DNA]</scope>
    <source>
        <strain evidence="2 3">76713</strain>
    </source>
</reference>
<feature type="transmembrane region" description="Helical" evidence="1">
    <location>
        <begin position="401"/>
        <end position="420"/>
    </location>
</feature>
<feature type="transmembrane region" description="Helical" evidence="1">
    <location>
        <begin position="294"/>
        <end position="314"/>
    </location>
</feature>
<evidence type="ECO:0000256" key="1">
    <source>
        <dbReference type="SAM" id="Phobius"/>
    </source>
</evidence>
<accession>A0A090MMZ4</accession>
<keyword evidence="3" id="KW-1185">Reference proteome</keyword>
<comment type="caution">
    <text evidence="2">The sequence shown here is derived from an EMBL/GenBank/DDBJ whole genome shotgun (WGS) entry which is preliminary data.</text>
</comment>
<feature type="transmembrane region" description="Helical" evidence="1">
    <location>
        <begin position="189"/>
        <end position="216"/>
    </location>
</feature>
<keyword evidence="1" id="KW-0812">Transmembrane</keyword>
<sequence>MVGVSLSRWSMSYFAAALVALLAAEIMMATGFGFPAVAIASPDTLILVHVVAIGWLSLLMCGALLQFLPVLVAQPLHSNALAVPALVSLVAGLAALILAFLQFGGRIDIGFPFFTTAAILLSLGFALVLYNLVRTMIASKVVPLPAWFVAAGLASVVATVALGVIFSLVLGGVIQSRPLLALVGAGLPIHAIAGLGGWLTFTAVGVSYRLLAMFMLAPELDGARPKGAFSLGTAALAIVIIGGIVTVLFEGNLSLTFLAALAVALPAFAFYGLDAVHLYRARKRRNIELNSRTAGIALGYLAASVMLIVVLLALGRLSDHVGAVVFLVAFGWLTGLGLSQLYKIVAFLTWLECYGPVLGKIQTPRVQDLVVEARAIKWFVLYFAAVGVGAVALLADAPTASRFAAVVMAVGTTGITAQLIRTRRLTDVKAEARLPQGVQLPHLLLSCHT</sequence>
<dbReference type="STRING" id="1035.BN961_00425"/>
<feature type="transmembrane region" description="Helical" evidence="1">
    <location>
        <begin position="228"/>
        <end position="249"/>
    </location>
</feature>
<keyword evidence="1" id="KW-0472">Membrane</keyword>
<evidence type="ECO:0000313" key="2">
    <source>
        <dbReference type="EMBL" id="CEG07044.1"/>
    </source>
</evidence>
<evidence type="ECO:0000313" key="3">
    <source>
        <dbReference type="Proteomes" id="UP000035762"/>
    </source>
</evidence>